<dbReference type="EMBL" id="SPQC01000010">
    <property type="protein sequence ID" value="TFU23130.1"/>
    <property type="molecule type" value="Genomic_DNA"/>
</dbReference>
<evidence type="ECO:0000313" key="3">
    <source>
        <dbReference type="Proteomes" id="UP000297951"/>
    </source>
</evidence>
<dbReference type="InterPro" id="IPR007404">
    <property type="entry name" value="YdjM-like"/>
</dbReference>
<comment type="caution">
    <text evidence="2">The sequence shown here is derived from an EMBL/GenBank/DDBJ whole genome shotgun (WGS) entry which is preliminary data.</text>
</comment>
<feature type="transmembrane region" description="Helical" evidence="1">
    <location>
        <begin position="132"/>
        <end position="153"/>
    </location>
</feature>
<evidence type="ECO:0000313" key="2">
    <source>
        <dbReference type="EMBL" id="TFU23130.1"/>
    </source>
</evidence>
<protein>
    <submittedName>
        <fullName evidence="2">Metal-dependent hydrolase</fullName>
    </submittedName>
</protein>
<dbReference type="Proteomes" id="UP000297951">
    <property type="component" value="Unassembled WGS sequence"/>
</dbReference>
<evidence type="ECO:0000256" key="1">
    <source>
        <dbReference type="SAM" id="Phobius"/>
    </source>
</evidence>
<dbReference type="AlphaFoldDB" id="A0A4Y9F4P8"/>
<reference evidence="2 3" key="1">
    <citation type="submission" date="2019-03" db="EMBL/GenBank/DDBJ databases">
        <title>Diversity of the mouse oral microbiome.</title>
        <authorList>
            <person name="Joseph S."/>
            <person name="Aduse-Opoku J."/>
            <person name="Curtis M."/>
            <person name="Wade W."/>
            <person name="Hashim A."/>
        </authorList>
    </citation>
    <scope>NUCLEOTIDE SEQUENCE [LARGE SCALE GENOMIC DNA]</scope>
    <source>
        <strain evidence="3">irhom_31</strain>
    </source>
</reference>
<dbReference type="STRING" id="85336.A7979_00010"/>
<dbReference type="RefSeq" id="WP_135011708.1">
    <property type="nucleotide sequence ID" value="NZ_JADGLK010000010.1"/>
</dbReference>
<dbReference type="OrthoDB" id="3425909at2"/>
<accession>A0A4Y9F4P8</accession>
<organism evidence="2 3">
    <name type="scientific">Rothia nasimurium</name>
    <dbReference type="NCBI Taxonomy" id="85336"/>
    <lineage>
        <taxon>Bacteria</taxon>
        <taxon>Bacillati</taxon>
        <taxon>Actinomycetota</taxon>
        <taxon>Actinomycetes</taxon>
        <taxon>Micrococcales</taxon>
        <taxon>Micrococcaceae</taxon>
        <taxon>Rothia</taxon>
    </lineage>
</organism>
<keyword evidence="2" id="KW-0378">Hydrolase</keyword>
<proteinExistence type="predicted"/>
<dbReference type="GO" id="GO:0016787">
    <property type="term" value="F:hydrolase activity"/>
    <property type="evidence" value="ECO:0007669"/>
    <property type="project" value="UniProtKB-KW"/>
</dbReference>
<feature type="transmembrane region" description="Helical" evidence="1">
    <location>
        <begin position="99"/>
        <end position="120"/>
    </location>
</feature>
<gene>
    <name evidence="2" type="ORF">E4U03_04010</name>
</gene>
<dbReference type="Pfam" id="PF04307">
    <property type="entry name" value="YdjM"/>
    <property type="match status" value="1"/>
</dbReference>
<name>A0A4Y9F4P8_9MICC</name>
<keyword evidence="1" id="KW-0812">Transmembrane</keyword>
<feature type="transmembrane region" description="Helical" evidence="1">
    <location>
        <begin position="208"/>
        <end position="228"/>
    </location>
</feature>
<keyword evidence="1" id="KW-0472">Membrane</keyword>
<sequence length="243" mass="25224">MMGYSHSISAAAAWLALNEAGVLGIDDPTTLAVTTLAAAGAGMLPDIDHHNGTIAHSIPPVSRWVALLVGRLSGGHRKGTHSLVGLAAFWALAFFADRLTYAGIPVLALALAGFAGGLALRTFKAARGWLGALAVIAGTIYTDSLALMPWAVLTGATTHILGDALTTRGANPFWPATVKPVVPSKLWRKSGYMALPILGDAGSARENFLTAALTVYIGAYILAFFGFLTSYPTQLISGFFTGA</sequence>
<keyword evidence="1" id="KW-1133">Transmembrane helix</keyword>